<reference evidence="2" key="1">
    <citation type="submission" date="2020-05" db="EMBL/GenBank/DDBJ databases">
        <title>Viral metagenome analysis of wild birds revealed diverse small circular ssDNA viral genomes.</title>
        <authorList>
            <person name="Yao Y."/>
            <person name="Zhang W."/>
        </authorList>
    </citation>
    <scope>NUCLEOTIDE SEQUENCE</scope>
    <source>
        <strain evidence="2">Wd-yyx-1</strain>
    </source>
</reference>
<accession>A0A8F3E434</accession>
<feature type="region of interest" description="Disordered" evidence="1">
    <location>
        <begin position="1"/>
        <end position="30"/>
    </location>
</feature>
<name>A0A8F3E434_9VIRU</name>
<organism evidence="2">
    <name type="scientific">Cressdnaviricota sp</name>
    <dbReference type="NCBI Taxonomy" id="2748378"/>
    <lineage>
        <taxon>Viruses</taxon>
        <taxon>Monodnaviria</taxon>
        <taxon>Shotokuvirae</taxon>
        <taxon>Cressdnaviricota</taxon>
    </lineage>
</organism>
<sequence>MAYARRKYGSYKARKRTKSLSRRGSYAKKRTYRTTRKTYRRPMTKKKVLNATSRKKRDTMLAYAQTGGSGAGGASGAAQFSGATGFQVFCWLATGRDNSYSTGNTAGTIFNDAVRTSSTCYMRGLKESIEIQTSTGVPWQWRRICFTVKGFSFTGSYIETSYGYQRMLYNLNSGTSTDQATYTTLLNLLFKGSVGIDWNSPQNAKIDTSRVSLKYDRTFMISSGNSSGVLRKYDLWMPMNKNLVYDDDERGEQKTASIYSVDSKAGMGDYYVVDFFFPGIGAASGDAISFNPSATLYWHEK</sequence>
<protein>
    <submittedName>
        <fullName evidence="2">Capsid protein</fullName>
    </submittedName>
</protein>
<evidence type="ECO:0000256" key="1">
    <source>
        <dbReference type="SAM" id="MobiDB-lite"/>
    </source>
</evidence>
<evidence type="ECO:0000313" key="2">
    <source>
        <dbReference type="EMBL" id="QWY79427.1"/>
    </source>
</evidence>
<proteinExistence type="predicted"/>
<dbReference type="EMBL" id="MT446298">
    <property type="protein sequence ID" value="QWY79427.1"/>
    <property type="molecule type" value="Genomic_DNA"/>
</dbReference>